<dbReference type="PATRIC" id="fig|391937.3.peg.3725"/>
<dbReference type="eggNOG" id="COG4372">
    <property type="taxonomic scope" value="Bacteria"/>
</dbReference>
<name>K2M8V5_9HYPH</name>
<feature type="coiled-coil region" evidence="1">
    <location>
        <begin position="46"/>
        <end position="84"/>
    </location>
</feature>
<evidence type="ECO:0000256" key="2">
    <source>
        <dbReference type="SAM" id="Phobius"/>
    </source>
</evidence>
<organism evidence="3 4">
    <name type="scientific">Nitratireductor pacificus pht-3B</name>
    <dbReference type="NCBI Taxonomy" id="391937"/>
    <lineage>
        <taxon>Bacteria</taxon>
        <taxon>Pseudomonadati</taxon>
        <taxon>Pseudomonadota</taxon>
        <taxon>Alphaproteobacteria</taxon>
        <taxon>Hyphomicrobiales</taxon>
        <taxon>Phyllobacteriaceae</taxon>
        <taxon>Nitratireductor</taxon>
    </lineage>
</organism>
<sequence>MIQTILLFLLGFFSAGFLALLLAPLFWRRAVRLTTRRLEATMPLSANELEAEKDRLRAGHAMAARRLEMNIEALNRKASTQLVELSRIGEEARTLAEVRAEQGETIAALRGETAEQRATLDEAAAINADLAERLEAALDELEERRIAIERLEEMHEEERLAASSRQIELAARETDIRKLEDELGAARNQRKEAVRGTREAVAARKEAEAGLKVEEKRNADLQKKLESQMTALSNQQEKLERREGEVARLRGEMKEMSAASLSAEAAKRLRLAEEERDRLAAELADKSLQMRSLLAGGRGSEAPADAFAAEREKLQSRLSTLLKENKKLRADLQVAGGKARRDDGATAADDAALRVQIASLAAEVVGLAAVLEGPDSAIEQALSRAPEQAGAETPSLADRIRALRGSAGGN</sequence>
<protein>
    <recommendedName>
        <fullName evidence="5">Myosin-14</fullName>
    </recommendedName>
</protein>
<keyword evidence="2" id="KW-1133">Transmembrane helix</keyword>
<comment type="caution">
    <text evidence="3">The sequence shown here is derived from an EMBL/GenBank/DDBJ whole genome shotgun (WGS) entry which is preliminary data.</text>
</comment>
<dbReference type="STRING" id="391937.NA2_18121"/>
<proteinExistence type="predicted"/>
<keyword evidence="4" id="KW-1185">Reference proteome</keyword>
<keyword evidence="2" id="KW-0472">Membrane</keyword>
<dbReference type="EMBL" id="AMRM01000024">
    <property type="protein sequence ID" value="EKF17455.1"/>
    <property type="molecule type" value="Genomic_DNA"/>
</dbReference>
<feature type="coiled-coil region" evidence="1">
    <location>
        <begin position="120"/>
        <end position="331"/>
    </location>
</feature>
<evidence type="ECO:0000256" key="1">
    <source>
        <dbReference type="SAM" id="Coils"/>
    </source>
</evidence>
<dbReference type="RefSeq" id="WP_008598596.1">
    <property type="nucleotide sequence ID" value="NZ_AMRM01000024.1"/>
</dbReference>
<keyword evidence="2" id="KW-0812">Transmembrane</keyword>
<keyword evidence="1" id="KW-0175">Coiled coil</keyword>
<accession>K2M8V5</accession>
<dbReference type="OrthoDB" id="7826912at2"/>
<reference evidence="3 4" key="1">
    <citation type="journal article" date="2012" name="J. Bacteriol.">
        <title>Genome Sequence of Nitratireductor pacificus Type Strain pht-3B.</title>
        <authorList>
            <person name="Lai Q."/>
            <person name="Li G."/>
            <person name="Shao Z."/>
        </authorList>
    </citation>
    <scope>NUCLEOTIDE SEQUENCE [LARGE SCALE GENOMIC DNA]</scope>
    <source>
        <strain evidence="4">pht-3B</strain>
    </source>
</reference>
<feature type="transmembrane region" description="Helical" evidence="2">
    <location>
        <begin position="6"/>
        <end position="27"/>
    </location>
</feature>
<dbReference type="AlphaFoldDB" id="K2M8V5"/>
<dbReference type="Proteomes" id="UP000006786">
    <property type="component" value="Unassembled WGS sequence"/>
</dbReference>
<evidence type="ECO:0008006" key="5">
    <source>
        <dbReference type="Google" id="ProtNLM"/>
    </source>
</evidence>
<evidence type="ECO:0000313" key="3">
    <source>
        <dbReference type="EMBL" id="EKF17455.1"/>
    </source>
</evidence>
<evidence type="ECO:0000313" key="4">
    <source>
        <dbReference type="Proteomes" id="UP000006786"/>
    </source>
</evidence>
<gene>
    <name evidence="3" type="ORF">NA2_18121</name>
</gene>